<evidence type="ECO:0000313" key="7">
    <source>
        <dbReference type="EMBL" id="PWY99074.1"/>
    </source>
</evidence>
<feature type="transmembrane region" description="Helical" evidence="6">
    <location>
        <begin position="232"/>
        <end position="252"/>
    </location>
</feature>
<feature type="region of interest" description="Disordered" evidence="5">
    <location>
        <begin position="564"/>
        <end position="630"/>
    </location>
</feature>
<feature type="transmembrane region" description="Helical" evidence="6">
    <location>
        <begin position="182"/>
        <end position="204"/>
    </location>
</feature>
<feature type="transmembrane region" description="Helical" evidence="6">
    <location>
        <begin position="324"/>
        <end position="344"/>
    </location>
</feature>
<feature type="transmembrane region" description="Helical" evidence="6">
    <location>
        <begin position="451"/>
        <end position="470"/>
    </location>
</feature>
<dbReference type="PANTHER" id="PTHR12570">
    <property type="match status" value="1"/>
</dbReference>
<dbReference type="SUPFAM" id="SSF103481">
    <property type="entry name" value="Multidrug resistance efflux transporter EmrE"/>
    <property type="match status" value="1"/>
</dbReference>
<sequence>MSPAFALLPTLWDSWTSLWPSFGIAPMLPRHFCILLSRTDQKLTLSTTIIRSSSNLAQYSAKTLRPQSSVLRTSSRRHVWSSLVDTAVKRSHRRIHLASQGLPIFPDWISQLSIPFSTLSCSPTSRHDVDYSGCCRHNNASDAAKASASSAAASLSKAIVSASAALSSEKAIASGNEANPPVFKYVGLALAVASGFLIGSSFVFKKKGLLASQKKYETAAGEGHSYLKSPMWWTGMMVMVLGEVCNLVAYAFADAVLVTPLGALSVVICAVLSSIFLKEKLTLFGKVGCFLCIVGSVIIALNAPTQHAGGKITEFEKLFIAPGFLSWASICVVASLVLVFYFGPRYGKKHMLVYIGVCSLIGGLSVSVTSGLGSAILLSIRGQNQFKHWFIYFLLGFVIVTLLIEINYLNKALELFNTATVTPTYYVLFTGCTLITSIILQQGLEASPIDIVTLVMGFLVICSGIVLLQLSKIDPEELLEDRPGLDRNTTLLIRASHSVVSHGEKAETSAYEDPGVDAVRGGMGIVGSMIRARSSRRLSSASSWRHHSAADEYTLRSRNNLPLTTHGVGDIERYQLQDTPLSPRGMSRDNSAMTLPSPVRRETTISFASGADSPHGHHDPGAGRESIHHTAPPISQFGAAAAGLQSIRESSQGSGKSSDIGAVRSNNLYVDPYAPTNTSPLSPRFPRSDGAPDLRNMWAESGYSSSTGKTPETETEDDEQYSIRAVAASSANPNDAREGSVRSKKSFPTIKPRTASRSRTRTRSHETSDDEQEAEELLSPRVGYR</sequence>
<dbReference type="GO" id="GO:0016020">
    <property type="term" value="C:membrane"/>
    <property type="evidence" value="ECO:0007669"/>
    <property type="project" value="UniProtKB-SubCell"/>
</dbReference>
<evidence type="ECO:0000256" key="2">
    <source>
        <dbReference type="ARBA" id="ARBA00022692"/>
    </source>
</evidence>
<name>A0A317XL89_9BASI</name>
<feature type="transmembrane region" description="Helical" evidence="6">
    <location>
        <begin position="421"/>
        <end position="439"/>
    </location>
</feature>
<protein>
    <submittedName>
        <fullName evidence="7">DUF803-domain-containing protein</fullName>
    </submittedName>
</protein>
<evidence type="ECO:0000256" key="1">
    <source>
        <dbReference type="ARBA" id="ARBA00004141"/>
    </source>
</evidence>
<reference evidence="7 8" key="1">
    <citation type="journal article" date="2018" name="Mol. Biol. Evol.">
        <title>Broad Genomic Sampling Reveals a Smut Pathogenic Ancestry of the Fungal Clade Ustilaginomycotina.</title>
        <authorList>
            <person name="Kijpornyongpan T."/>
            <person name="Mondo S.J."/>
            <person name="Barry K."/>
            <person name="Sandor L."/>
            <person name="Lee J."/>
            <person name="Lipzen A."/>
            <person name="Pangilinan J."/>
            <person name="LaButti K."/>
            <person name="Hainaut M."/>
            <person name="Henrissat B."/>
            <person name="Grigoriev I.V."/>
            <person name="Spatafora J.W."/>
            <person name="Aime M.C."/>
        </authorList>
    </citation>
    <scope>NUCLEOTIDE SEQUENCE [LARGE SCALE GENOMIC DNA]</scope>
    <source>
        <strain evidence="7 8">MCA 3645</strain>
    </source>
</reference>
<evidence type="ECO:0000256" key="6">
    <source>
        <dbReference type="SAM" id="Phobius"/>
    </source>
</evidence>
<dbReference type="InParanoid" id="A0A317XL89"/>
<evidence type="ECO:0000256" key="4">
    <source>
        <dbReference type="ARBA" id="ARBA00023136"/>
    </source>
</evidence>
<dbReference type="Pfam" id="PF05653">
    <property type="entry name" value="Mg_trans_NIPA"/>
    <property type="match status" value="1"/>
</dbReference>
<dbReference type="InterPro" id="IPR008521">
    <property type="entry name" value="Mg_trans_NIPA"/>
</dbReference>
<proteinExistence type="predicted"/>
<dbReference type="OrthoDB" id="6428174at2759"/>
<keyword evidence="3 6" id="KW-1133">Transmembrane helix</keyword>
<dbReference type="GO" id="GO:0015095">
    <property type="term" value="F:magnesium ion transmembrane transporter activity"/>
    <property type="evidence" value="ECO:0007669"/>
    <property type="project" value="InterPro"/>
</dbReference>
<feature type="compositionally biased region" description="Polar residues" evidence="5">
    <location>
        <begin position="647"/>
        <end position="657"/>
    </location>
</feature>
<dbReference type="EMBL" id="KZ819196">
    <property type="protein sequence ID" value="PWY99074.1"/>
    <property type="molecule type" value="Genomic_DNA"/>
</dbReference>
<dbReference type="PANTHER" id="PTHR12570:SF92">
    <property type="entry name" value="SPICHTHYIN, ISOFORM B"/>
    <property type="match status" value="1"/>
</dbReference>
<feature type="region of interest" description="Disordered" evidence="5">
    <location>
        <begin position="642"/>
        <end position="661"/>
    </location>
</feature>
<feature type="transmembrane region" description="Helical" evidence="6">
    <location>
        <begin position="258"/>
        <end position="277"/>
    </location>
</feature>
<feature type="compositionally biased region" description="Basic and acidic residues" evidence="5">
    <location>
        <begin position="614"/>
        <end position="628"/>
    </location>
</feature>
<feature type="transmembrane region" description="Helical" evidence="6">
    <location>
        <begin position="284"/>
        <end position="304"/>
    </location>
</feature>
<dbReference type="AlphaFoldDB" id="A0A317XL89"/>
<keyword evidence="4 6" id="KW-0472">Membrane</keyword>
<organism evidence="7 8">
    <name type="scientific">Testicularia cyperi</name>
    <dbReference type="NCBI Taxonomy" id="1882483"/>
    <lineage>
        <taxon>Eukaryota</taxon>
        <taxon>Fungi</taxon>
        <taxon>Dikarya</taxon>
        <taxon>Basidiomycota</taxon>
        <taxon>Ustilaginomycotina</taxon>
        <taxon>Ustilaginomycetes</taxon>
        <taxon>Ustilaginales</taxon>
        <taxon>Anthracoideaceae</taxon>
        <taxon>Testicularia</taxon>
    </lineage>
</organism>
<evidence type="ECO:0000313" key="8">
    <source>
        <dbReference type="Proteomes" id="UP000246740"/>
    </source>
</evidence>
<feature type="transmembrane region" description="Helical" evidence="6">
    <location>
        <begin position="389"/>
        <end position="409"/>
    </location>
</feature>
<accession>A0A317XL89</accession>
<feature type="transmembrane region" description="Helical" evidence="6">
    <location>
        <begin position="351"/>
        <end position="377"/>
    </location>
</feature>
<feature type="region of interest" description="Disordered" evidence="5">
    <location>
        <begin position="671"/>
        <end position="785"/>
    </location>
</feature>
<evidence type="ECO:0000256" key="5">
    <source>
        <dbReference type="SAM" id="MobiDB-lite"/>
    </source>
</evidence>
<comment type="subcellular location">
    <subcellularLocation>
        <location evidence="1">Membrane</location>
        <topology evidence="1">Multi-pass membrane protein</topology>
    </subcellularLocation>
</comment>
<evidence type="ECO:0000256" key="3">
    <source>
        <dbReference type="ARBA" id="ARBA00022989"/>
    </source>
</evidence>
<dbReference type="Proteomes" id="UP000246740">
    <property type="component" value="Unassembled WGS sequence"/>
</dbReference>
<dbReference type="InterPro" id="IPR037185">
    <property type="entry name" value="EmrE-like"/>
</dbReference>
<keyword evidence="2 6" id="KW-0812">Transmembrane</keyword>
<gene>
    <name evidence="7" type="ORF">BCV70DRAFT_232586</name>
</gene>
<keyword evidence="8" id="KW-1185">Reference proteome</keyword>